<keyword evidence="1" id="KW-0732">Signal</keyword>
<proteinExistence type="predicted"/>
<dbReference type="EnsemblMetazoa" id="BGLB033270-RA">
    <property type="protein sequence ID" value="BGLB033270-PA"/>
    <property type="gene ID" value="BGLB033270"/>
</dbReference>
<dbReference type="AlphaFoldDB" id="A0A2C9LP02"/>
<dbReference type="VEuPathDB" id="VectorBase:BGLB033270"/>
<evidence type="ECO:0000313" key="2">
    <source>
        <dbReference type="EnsemblMetazoa" id="BGLB033270-PA"/>
    </source>
</evidence>
<protein>
    <submittedName>
        <fullName evidence="2">Uncharacterized protein</fullName>
    </submittedName>
</protein>
<feature type="chain" id="PRO_5012293580" evidence="1">
    <location>
        <begin position="19"/>
        <end position="140"/>
    </location>
</feature>
<gene>
    <name evidence="2" type="primary">106053793</name>
</gene>
<evidence type="ECO:0000313" key="3">
    <source>
        <dbReference type="Proteomes" id="UP000076420"/>
    </source>
</evidence>
<accession>A0A2C9LP02</accession>
<evidence type="ECO:0000256" key="1">
    <source>
        <dbReference type="SAM" id="SignalP"/>
    </source>
</evidence>
<dbReference type="KEGG" id="bgt:106053793"/>
<name>A0A2C9LP02_BIOGL</name>
<dbReference type="Proteomes" id="UP000076420">
    <property type="component" value="Unassembled WGS sequence"/>
</dbReference>
<dbReference type="RefSeq" id="XP_013064867.2">
    <property type="nucleotide sequence ID" value="XM_013209413.2"/>
</dbReference>
<organism evidence="2 3">
    <name type="scientific">Biomphalaria glabrata</name>
    <name type="common">Bloodfluke planorb</name>
    <name type="synonym">Freshwater snail</name>
    <dbReference type="NCBI Taxonomy" id="6526"/>
    <lineage>
        <taxon>Eukaryota</taxon>
        <taxon>Metazoa</taxon>
        <taxon>Spiralia</taxon>
        <taxon>Lophotrochozoa</taxon>
        <taxon>Mollusca</taxon>
        <taxon>Gastropoda</taxon>
        <taxon>Heterobranchia</taxon>
        <taxon>Euthyneura</taxon>
        <taxon>Panpulmonata</taxon>
        <taxon>Hygrophila</taxon>
        <taxon>Lymnaeoidea</taxon>
        <taxon>Planorbidae</taxon>
        <taxon>Biomphalaria</taxon>
    </lineage>
</organism>
<dbReference type="VEuPathDB" id="VectorBase:BGLAX_034337"/>
<reference evidence="2" key="1">
    <citation type="submission" date="2020-05" db="UniProtKB">
        <authorList>
            <consortium name="EnsemblMetazoa"/>
        </authorList>
    </citation>
    <scope>IDENTIFICATION</scope>
    <source>
        <strain evidence="2">BB02</strain>
    </source>
</reference>
<sequence length="140" mass="15294">MTLQWALLFLLSTGYASAYSTSYCTDNLFNTQCINSLYDDFKAGATICSAVNTYAYCVADSCNLGTNWAQTFYNSFKSVIQDSGYNCNTRWIDISGDQQKSSLFASFGVTPGNNVNGLRSQSFVTIALVSLGTLALKLMK</sequence>
<feature type="signal peptide" evidence="1">
    <location>
        <begin position="1"/>
        <end position="18"/>
    </location>
</feature>